<dbReference type="Proteomes" id="UP000325081">
    <property type="component" value="Unassembled WGS sequence"/>
</dbReference>
<protein>
    <submittedName>
        <fullName evidence="1">Dehydration-induced protein</fullName>
    </submittedName>
</protein>
<gene>
    <name evidence="1" type="ORF">STAS_01084</name>
</gene>
<evidence type="ECO:0000313" key="1">
    <source>
        <dbReference type="EMBL" id="GER25497.1"/>
    </source>
</evidence>
<sequence length="211" mass="24142">MSYPLRKEFFYRWAKVWDSGWSKAHLTTKHRGSLHKYPPLFLPAACRQKYPFIPSISLSNLKISSPSKSRGIWLSKLEQVGGQPLTPHLQMTKKKEKKRKSVQLLCPIKRLPMLGKSGDCLLLSLKRLVPPSTVHFLFWKLEHASNHVQPKAALEFLLVIYHVHKSSIEPKLHIKVGKVLGDGPTQPFLTRVYQLLCIVLAPLIFSFVDCL</sequence>
<dbReference type="AlphaFoldDB" id="A0A5A7NYU3"/>
<reference evidence="2" key="1">
    <citation type="journal article" date="2019" name="Curr. Biol.">
        <title>Genome Sequence of Striga asiatica Provides Insight into the Evolution of Plant Parasitism.</title>
        <authorList>
            <person name="Yoshida S."/>
            <person name="Kim S."/>
            <person name="Wafula E.K."/>
            <person name="Tanskanen J."/>
            <person name="Kim Y.M."/>
            <person name="Honaas L."/>
            <person name="Yang Z."/>
            <person name="Spallek T."/>
            <person name="Conn C.E."/>
            <person name="Ichihashi Y."/>
            <person name="Cheong K."/>
            <person name="Cui S."/>
            <person name="Der J.P."/>
            <person name="Gundlach H."/>
            <person name="Jiao Y."/>
            <person name="Hori C."/>
            <person name="Ishida J.K."/>
            <person name="Kasahara H."/>
            <person name="Kiba T."/>
            <person name="Kim M.S."/>
            <person name="Koo N."/>
            <person name="Laohavisit A."/>
            <person name="Lee Y.H."/>
            <person name="Lumba S."/>
            <person name="McCourt P."/>
            <person name="Mortimer J.C."/>
            <person name="Mutuku J.M."/>
            <person name="Nomura T."/>
            <person name="Sasaki-Sekimoto Y."/>
            <person name="Seto Y."/>
            <person name="Wang Y."/>
            <person name="Wakatake T."/>
            <person name="Sakakibara H."/>
            <person name="Demura T."/>
            <person name="Yamaguchi S."/>
            <person name="Yoneyama K."/>
            <person name="Manabe R.I."/>
            <person name="Nelson D.C."/>
            <person name="Schulman A.H."/>
            <person name="Timko M.P."/>
            <person name="dePamphilis C.W."/>
            <person name="Choi D."/>
            <person name="Shirasu K."/>
        </authorList>
    </citation>
    <scope>NUCLEOTIDE SEQUENCE [LARGE SCALE GENOMIC DNA]</scope>
    <source>
        <strain evidence="2">cv. UVA1</strain>
    </source>
</reference>
<organism evidence="1 2">
    <name type="scientific">Striga asiatica</name>
    <name type="common">Asiatic witchweed</name>
    <name type="synonym">Buchnera asiatica</name>
    <dbReference type="NCBI Taxonomy" id="4170"/>
    <lineage>
        <taxon>Eukaryota</taxon>
        <taxon>Viridiplantae</taxon>
        <taxon>Streptophyta</taxon>
        <taxon>Embryophyta</taxon>
        <taxon>Tracheophyta</taxon>
        <taxon>Spermatophyta</taxon>
        <taxon>Magnoliopsida</taxon>
        <taxon>eudicotyledons</taxon>
        <taxon>Gunneridae</taxon>
        <taxon>Pentapetalae</taxon>
        <taxon>asterids</taxon>
        <taxon>lamiids</taxon>
        <taxon>Lamiales</taxon>
        <taxon>Orobanchaceae</taxon>
        <taxon>Buchnereae</taxon>
        <taxon>Striga</taxon>
    </lineage>
</organism>
<comment type="caution">
    <text evidence="1">The sequence shown here is derived from an EMBL/GenBank/DDBJ whole genome shotgun (WGS) entry which is preliminary data.</text>
</comment>
<dbReference type="EMBL" id="BKCP01000114">
    <property type="protein sequence ID" value="GER25497.1"/>
    <property type="molecule type" value="Genomic_DNA"/>
</dbReference>
<keyword evidence="2" id="KW-1185">Reference proteome</keyword>
<name>A0A5A7NYU3_STRAF</name>
<proteinExistence type="predicted"/>
<evidence type="ECO:0000313" key="2">
    <source>
        <dbReference type="Proteomes" id="UP000325081"/>
    </source>
</evidence>
<accession>A0A5A7NYU3</accession>